<feature type="transmembrane region" description="Helical" evidence="6">
    <location>
        <begin position="257"/>
        <end position="278"/>
    </location>
</feature>
<dbReference type="EMBL" id="UINC01157239">
    <property type="protein sequence ID" value="SVD54109.1"/>
    <property type="molecule type" value="Genomic_DNA"/>
</dbReference>
<feature type="transmembrane region" description="Helical" evidence="6">
    <location>
        <begin position="44"/>
        <end position="65"/>
    </location>
</feature>
<comment type="subcellular location">
    <subcellularLocation>
        <location evidence="1">Cell membrane</location>
        <topology evidence="1">Multi-pass membrane protein</topology>
    </subcellularLocation>
</comment>
<dbReference type="InterPro" id="IPR022791">
    <property type="entry name" value="L-PG_synthase/AglD"/>
</dbReference>
<name>A0A382W5X6_9ZZZZ</name>
<feature type="transmembrane region" description="Helical" evidence="6">
    <location>
        <begin position="189"/>
        <end position="210"/>
    </location>
</feature>
<feature type="transmembrane region" description="Helical" evidence="6">
    <location>
        <begin position="121"/>
        <end position="139"/>
    </location>
</feature>
<keyword evidence="4 6" id="KW-1133">Transmembrane helix</keyword>
<evidence type="ECO:0000256" key="6">
    <source>
        <dbReference type="SAM" id="Phobius"/>
    </source>
</evidence>
<dbReference type="NCBIfam" id="TIGR00374">
    <property type="entry name" value="flippase-like domain"/>
    <property type="match status" value="1"/>
</dbReference>
<evidence type="ECO:0000256" key="2">
    <source>
        <dbReference type="ARBA" id="ARBA00022475"/>
    </source>
</evidence>
<evidence type="ECO:0000313" key="7">
    <source>
        <dbReference type="EMBL" id="SVD54109.1"/>
    </source>
</evidence>
<dbReference type="AlphaFoldDB" id="A0A382W5X6"/>
<evidence type="ECO:0000256" key="1">
    <source>
        <dbReference type="ARBA" id="ARBA00004651"/>
    </source>
</evidence>
<keyword evidence="3 6" id="KW-0812">Transmembrane</keyword>
<feature type="non-terminal residue" evidence="7">
    <location>
        <position position="279"/>
    </location>
</feature>
<feature type="transmembrane region" description="Helical" evidence="6">
    <location>
        <begin position="99"/>
        <end position="116"/>
    </location>
</feature>
<proteinExistence type="predicted"/>
<dbReference type="PANTHER" id="PTHR39087">
    <property type="entry name" value="UPF0104 MEMBRANE PROTEIN MJ1595"/>
    <property type="match status" value="1"/>
</dbReference>
<feature type="transmembrane region" description="Helical" evidence="6">
    <location>
        <begin position="16"/>
        <end position="32"/>
    </location>
</feature>
<keyword evidence="2" id="KW-1003">Cell membrane</keyword>
<keyword evidence="5 6" id="KW-0472">Membrane</keyword>
<protein>
    <recommendedName>
        <fullName evidence="8">Flippase-like domain-containing protein</fullName>
    </recommendedName>
</protein>
<reference evidence="7" key="1">
    <citation type="submission" date="2018-05" db="EMBL/GenBank/DDBJ databases">
        <authorList>
            <person name="Lanie J.A."/>
            <person name="Ng W.-L."/>
            <person name="Kazmierczak K.M."/>
            <person name="Andrzejewski T.M."/>
            <person name="Davidsen T.M."/>
            <person name="Wayne K.J."/>
            <person name="Tettelin H."/>
            <person name="Glass J.I."/>
            <person name="Rusch D."/>
            <person name="Podicherti R."/>
            <person name="Tsui H.-C.T."/>
            <person name="Winkler M.E."/>
        </authorList>
    </citation>
    <scope>NUCLEOTIDE SEQUENCE</scope>
</reference>
<gene>
    <name evidence="7" type="ORF">METZ01_LOCUS406963</name>
</gene>
<accession>A0A382W5X6</accession>
<evidence type="ECO:0000256" key="3">
    <source>
        <dbReference type="ARBA" id="ARBA00022692"/>
    </source>
</evidence>
<dbReference type="Pfam" id="PF03706">
    <property type="entry name" value="LPG_synthase_TM"/>
    <property type="match status" value="1"/>
</dbReference>
<organism evidence="7">
    <name type="scientific">marine metagenome</name>
    <dbReference type="NCBI Taxonomy" id="408172"/>
    <lineage>
        <taxon>unclassified sequences</taxon>
        <taxon>metagenomes</taxon>
        <taxon>ecological metagenomes</taxon>
    </lineage>
</organism>
<dbReference type="PANTHER" id="PTHR39087:SF2">
    <property type="entry name" value="UPF0104 MEMBRANE PROTEIN MJ1595"/>
    <property type="match status" value="1"/>
</dbReference>
<feature type="non-terminal residue" evidence="7">
    <location>
        <position position="1"/>
    </location>
</feature>
<dbReference type="GO" id="GO:0005886">
    <property type="term" value="C:plasma membrane"/>
    <property type="evidence" value="ECO:0007669"/>
    <property type="project" value="UniProtKB-SubCell"/>
</dbReference>
<evidence type="ECO:0000256" key="4">
    <source>
        <dbReference type="ARBA" id="ARBA00022989"/>
    </source>
</evidence>
<sequence length="279" mass="31215">YSDFQEFSINISQFDFSYLPIILAFVFLGIMIKSLRQQLLYKQIEVCISFKTGILLFISGLSMIVTPGGSGELIKSYYLKKKFGYPLAKTFPTVIMERLLDLTGIAGILLIVGLLLDNYSIISLMLILLSTLSLIFASGKKKKLFNFLLSIIEKIPILKKQASSFSESYQVFGELTSGKIMTKTLGLSFFVWMTDAIMIYFIFIGFNLNFDIIFSTFSMYSSLLLGVLTMIPAGIGVTEVSFVEILRDEGVDTATSTSLVILFRLVTIWFLTVLGFCAT</sequence>
<evidence type="ECO:0008006" key="8">
    <source>
        <dbReference type="Google" id="ProtNLM"/>
    </source>
</evidence>
<evidence type="ECO:0000256" key="5">
    <source>
        <dbReference type="ARBA" id="ARBA00023136"/>
    </source>
</evidence>
<feature type="transmembrane region" description="Helical" evidence="6">
    <location>
        <begin position="217"/>
        <end position="237"/>
    </location>
</feature>